<organism evidence="1">
    <name type="scientific">seawater metagenome</name>
    <dbReference type="NCBI Taxonomy" id="1561972"/>
    <lineage>
        <taxon>unclassified sequences</taxon>
        <taxon>metagenomes</taxon>
        <taxon>ecological metagenomes</taxon>
    </lineage>
</organism>
<name>A0A5E8CKY6_9ZZZZ</name>
<dbReference type="AlphaFoldDB" id="A0A5E8CKY6"/>
<reference evidence="1" key="1">
    <citation type="submission" date="2019-09" db="EMBL/GenBank/DDBJ databases">
        <authorList>
            <person name="Needham M D."/>
        </authorList>
    </citation>
    <scope>NUCLEOTIDE SEQUENCE</scope>
</reference>
<accession>A0A5E8CKY6</accession>
<proteinExistence type="predicted"/>
<sequence length="78" mass="9424">MFTYTFFQPMYYVMDANSVKDAIKNYVKFHRNYEITQLMMSDQEKRYKAKLKYFKHDGRNKVGINVYPVPEAELIVNL</sequence>
<evidence type="ECO:0000313" key="1">
    <source>
        <dbReference type="EMBL" id="VVU95444.1"/>
    </source>
</evidence>
<protein>
    <submittedName>
        <fullName evidence="1">Uncharacterized protein</fullName>
    </submittedName>
</protein>
<gene>
    <name evidence="1" type="ORF">CPAV1605_1195</name>
</gene>
<dbReference type="EMBL" id="CABVLZ010000004">
    <property type="protein sequence ID" value="VVU95444.1"/>
    <property type="molecule type" value="Genomic_DNA"/>
</dbReference>